<keyword evidence="1" id="KW-0326">Glycosidase</keyword>
<accession>A0A4U9D428</accession>
<dbReference type="Pfam" id="PF00232">
    <property type="entry name" value="Glyco_hydro_1"/>
    <property type="match status" value="1"/>
</dbReference>
<evidence type="ECO:0000313" key="2">
    <source>
        <dbReference type="Proteomes" id="UP000339249"/>
    </source>
</evidence>
<dbReference type="EMBL" id="CABDVU010000001">
    <property type="protein sequence ID" value="VTN10383.1"/>
    <property type="molecule type" value="Genomic_DNA"/>
</dbReference>
<name>A0A4U9D428_RAOTE</name>
<keyword evidence="1" id="KW-0378">Hydrolase</keyword>
<dbReference type="GO" id="GO:0005975">
    <property type="term" value="P:carbohydrate metabolic process"/>
    <property type="evidence" value="ECO:0007669"/>
    <property type="project" value="InterPro"/>
</dbReference>
<reference evidence="1 2" key="1">
    <citation type="submission" date="2019-04" db="EMBL/GenBank/DDBJ databases">
        <authorList>
            <consortium name="Pathogen Informatics"/>
        </authorList>
    </citation>
    <scope>NUCLEOTIDE SEQUENCE [LARGE SCALE GENOMIC DNA]</scope>
    <source>
        <strain evidence="1 2">NCTC9185</strain>
    </source>
</reference>
<organism evidence="1 2">
    <name type="scientific">Raoultella terrigena</name>
    <name type="common">Klebsiella terrigena</name>
    <dbReference type="NCBI Taxonomy" id="577"/>
    <lineage>
        <taxon>Bacteria</taxon>
        <taxon>Pseudomonadati</taxon>
        <taxon>Pseudomonadota</taxon>
        <taxon>Gammaproteobacteria</taxon>
        <taxon>Enterobacterales</taxon>
        <taxon>Enterobacteriaceae</taxon>
        <taxon>Klebsiella/Raoultella group</taxon>
        <taxon>Raoultella</taxon>
    </lineage>
</organism>
<proteinExistence type="predicted"/>
<dbReference type="InterPro" id="IPR001360">
    <property type="entry name" value="Glyco_hydro_1"/>
</dbReference>
<dbReference type="InterPro" id="IPR017853">
    <property type="entry name" value="GH"/>
</dbReference>
<evidence type="ECO:0000313" key="1">
    <source>
        <dbReference type="EMBL" id="VTN10383.1"/>
    </source>
</evidence>
<dbReference type="EC" id="3.2.1.86" evidence="1"/>
<dbReference type="Gene3D" id="3.20.20.80">
    <property type="entry name" value="Glycosidases"/>
    <property type="match status" value="1"/>
</dbReference>
<dbReference type="GO" id="GO:0008706">
    <property type="term" value="F:6-phospho-beta-glucosidase activity"/>
    <property type="evidence" value="ECO:0007669"/>
    <property type="project" value="UniProtKB-EC"/>
</dbReference>
<protein>
    <submittedName>
        <fullName evidence="1">Aryl-phospho-beta-D-glucosidase BglH</fullName>
        <ecNumber evidence="1">3.2.1.86</ecNumber>
    </submittedName>
</protein>
<gene>
    <name evidence="1" type="primary">bglH_3</name>
    <name evidence="1" type="ORF">NCTC9185_02304</name>
</gene>
<dbReference type="SUPFAM" id="SSF51445">
    <property type="entry name" value="(Trans)glycosidases"/>
    <property type="match status" value="1"/>
</dbReference>
<dbReference type="Proteomes" id="UP000339249">
    <property type="component" value="Unassembled WGS sequence"/>
</dbReference>
<dbReference type="AlphaFoldDB" id="A0A4U9D428"/>
<sequence>MFARYQHKVKLWLTFNEINMSLHAPMTGVGLPEGSSKAAVYQAIHHQLVASALAVKACHEIVEDGKIGNMLLGGLRISLRPCSRTAAGSSSATCSAAAPIRAICCAISASRVSALR</sequence>